<feature type="domain" description="N-acetyltransferase" evidence="2">
    <location>
        <begin position="6"/>
        <end position="95"/>
    </location>
</feature>
<protein>
    <submittedName>
        <fullName evidence="3">Protein NATD1</fullName>
    </submittedName>
</protein>
<dbReference type="PROSITE" id="PS51186">
    <property type="entry name" value="GNAT"/>
    <property type="match status" value="1"/>
</dbReference>
<comment type="caution">
    <text evidence="3">The sequence shown here is derived from an EMBL/GenBank/DDBJ whole genome shotgun (WGS) entry which is preliminary data.</text>
</comment>
<dbReference type="PANTHER" id="PTHR31435">
    <property type="entry name" value="PROTEIN NATD1"/>
    <property type="match status" value="1"/>
</dbReference>
<organism evidence="3 4">
    <name type="scientific">Gracilariopsis chorda</name>
    <dbReference type="NCBI Taxonomy" id="448386"/>
    <lineage>
        <taxon>Eukaryota</taxon>
        <taxon>Rhodophyta</taxon>
        <taxon>Florideophyceae</taxon>
        <taxon>Rhodymeniophycidae</taxon>
        <taxon>Gracilariales</taxon>
        <taxon>Gracilariaceae</taxon>
        <taxon>Gracilariopsis</taxon>
    </lineage>
</organism>
<evidence type="ECO:0000259" key="2">
    <source>
        <dbReference type="PROSITE" id="PS51729"/>
    </source>
</evidence>
<gene>
    <name evidence="3" type="ORF">BWQ96_00225</name>
</gene>
<dbReference type="OrthoDB" id="74247at2759"/>
<accession>A0A2V3J6M8</accession>
<proteinExistence type="predicted"/>
<name>A0A2V3J6M8_9FLOR</name>
<keyword evidence="4" id="KW-1185">Reference proteome</keyword>
<dbReference type="GO" id="GO:0016747">
    <property type="term" value="F:acyltransferase activity, transferring groups other than amino-acyl groups"/>
    <property type="evidence" value="ECO:0007669"/>
    <property type="project" value="InterPro"/>
</dbReference>
<sequence>MTEEVIHQPDESRFIIRLHEDQEPAFLAYIVSDTDKVYDLNHTYTPPALRGKGVAAKLVKHATSFAREKGYKIIPTCSYVAVYMERHPEDKDVLRVE</sequence>
<evidence type="ECO:0000313" key="4">
    <source>
        <dbReference type="Proteomes" id="UP000247409"/>
    </source>
</evidence>
<dbReference type="PANTHER" id="PTHR31435:SF9">
    <property type="entry name" value="PROTEIN NATD1"/>
    <property type="match status" value="1"/>
</dbReference>
<evidence type="ECO:0000259" key="1">
    <source>
        <dbReference type="PROSITE" id="PS51186"/>
    </source>
</evidence>
<dbReference type="Proteomes" id="UP000247409">
    <property type="component" value="Unassembled WGS sequence"/>
</dbReference>
<dbReference type="CDD" id="cd04301">
    <property type="entry name" value="NAT_SF"/>
    <property type="match status" value="1"/>
</dbReference>
<dbReference type="InterPro" id="IPR045057">
    <property type="entry name" value="Gcn5-rel_NAT"/>
</dbReference>
<dbReference type="AlphaFoldDB" id="A0A2V3J6M8"/>
<dbReference type="InterPro" id="IPR031165">
    <property type="entry name" value="GNAT_YJDJ"/>
</dbReference>
<dbReference type="EMBL" id="NBIV01000001">
    <property type="protein sequence ID" value="PXF50065.1"/>
    <property type="molecule type" value="Genomic_DNA"/>
</dbReference>
<dbReference type="InterPro" id="IPR016181">
    <property type="entry name" value="Acyl_CoA_acyltransferase"/>
</dbReference>
<dbReference type="PROSITE" id="PS51729">
    <property type="entry name" value="GNAT_YJDJ"/>
    <property type="match status" value="1"/>
</dbReference>
<dbReference type="SUPFAM" id="SSF55729">
    <property type="entry name" value="Acyl-CoA N-acyltransferases (Nat)"/>
    <property type="match status" value="1"/>
</dbReference>
<evidence type="ECO:0000313" key="3">
    <source>
        <dbReference type="EMBL" id="PXF50065.1"/>
    </source>
</evidence>
<reference evidence="3 4" key="1">
    <citation type="journal article" date="2018" name="Mol. Biol. Evol.">
        <title>Analysis of the draft genome of the red seaweed Gracilariopsis chorda provides insights into genome size evolution in Rhodophyta.</title>
        <authorList>
            <person name="Lee J."/>
            <person name="Yang E.C."/>
            <person name="Graf L."/>
            <person name="Yang J.H."/>
            <person name="Qiu H."/>
            <person name="Zel Zion U."/>
            <person name="Chan C.X."/>
            <person name="Stephens T.G."/>
            <person name="Weber A.P.M."/>
            <person name="Boo G.H."/>
            <person name="Boo S.M."/>
            <person name="Kim K.M."/>
            <person name="Shin Y."/>
            <person name="Jung M."/>
            <person name="Lee S.J."/>
            <person name="Yim H.S."/>
            <person name="Lee J.H."/>
            <person name="Bhattacharya D."/>
            <person name="Yoon H.S."/>
        </authorList>
    </citation>
    <scope>NUCLEOTIDE SEQUENCE [LARGE SCALE GENOMIC DNA]</scope>
    <source>
        <strain evidence="3 4">SKKU-2015</strain>
        <tissue evidence="3">Whole body</tissue>
    </source>
</reference>
<dbReference type="Pfam" id="PF14542">
    <property type="entry name" value="Acetyltransf_CG"/>
    <property type="match status" value="1"/>
</dbReference>
<dbReference type="Gene3D" id="3.40.630.30">
    <property type="match status" value="1"/>
</dbReference>
<feature type="domain" description="N-acetyltransferase" evidence="1">
    <location>
        <begin position="1"/>
        <end position="97"/>
    </location>
</feature>
<dbReference type="InterPro" id="IPR000182">
    <property type="entry name" value="GNAT_dom"/>
</dbReference>